<gene>
    <name evidence="2" type="ORF">GM661_04970</name>
</gene>
<dbReference type="AlphaFoldDB" id="A0A8A7KHM9"/>
<dbReference type="InterPro" id="IPR004013">
    <property type="entry name" value="PHP_dom"/>
</dbReference>
<dbReference type="RefSeq" id="WP_125988752.1">
    <property type="nucleotide sequence ID" value="NZ_CP046640.1"/>
</dbReference>
<proteinExistence type="predicted"/>
<dbReference type="PANTHER" id="PTHR42924">
    <property type="entry name" value="EXONUCLEASE"/>
    <property type="match status" value="1"/>
</dbReference>
<protein>
    <submittedName>
        <fullName evidence="2">PHP domain-containing protein</fullName>
    </submittedName>
</protein>
<dbReference type="GO" id="GO:0004534">
    <property type="term" value="F:5'-3' RNA exonuclease activity"/>
    <property type="evidence" value="ECO:0007669"/>
    <property type="project" value="TreeGrafter"/>
</dbReference>
<evidence type="ECO:0000313" key="2">
    <source>
        <dbReference type="EMBL" id="QTL97382.1"/>
    </source>
</evidence>
<dbReference type="InterPro" id="IPR052018">
    <property type="entry name" value="PHP_domain"/>
</dbReference>
<dbReference type="KEGG" id="ifn:GM661_04970"/>
<dbReference type="InterPro" id="IPR003141">
    <property type="entry name" value="Pol/His_phosphatase_N"/>
</dbReference>
<dbReference type="SMART" id="SM00481">
    <property type="entry name" value="POLIIIAc"/>
    <property type="match status" value="1"/>
</dbReference>
<evidence type="ECO:0000313" key="3">
    <source>
        <dbReference type="Proteomes" id="UP000665020"/>
    </source>
</evidence>
<dbReference type="Gene3D" id="3.20.20.140">
    <property type="entry name" value="Metal-dependent hydrolases"/>
    <property type="match status" value="1"/>
</dbReference>
<dbReference type="GO" id="GO:0035312">
    <property type="term" value="F:5'-3' DNA exonuclease activity"/>
    <property type="evidence" value="ECO:0007669"/>
    <property type="project" value="TreeGrafter"/>
</dbReference>
<dbReference type="PANTHER" id="PTHR42924:SF3">
    <property type="entry name" value="POLYMERASE_HISTIDINOL PHOSPHATASE N-TERMINAL DOMAIN-CONTAINING PROTEIN"/>
    <property type="match status" value="1"/>
</dbReference>
<dbReference type="CDD" id="cd07432">
    <property type="entry name" value="PHP_HisPPase"/>
    <property type="match status" value="1"/>
</dbReference>
<dbReference type="InterPro" id="IPR016195">
    <property type="entry name" value="Pol/histidinol_Pase-like"/>
</dbReference>
<dbReference type="Proteomes" id="UP000665020">
    <property type="component" value="Chromosome"/>
</dbReference>
<dbReference type="Pfam" id="PF02811">
    <property type="entry name" value="PHP"/>
    <property type="match status" value="1"/>
</dbReference>
<reference evidence="2" key="1">
    <citation type="submission" date="2019-12" db="EMBL/GenBank/DDBJ databases">
        <authorList>
            <person name="zhang j."/>
            <person name="sun C.M."/>
        </authorList>
    </citation>
    <scope>NUCLEOTIDE SEQUENCE</scope>
    <source>
        <strain evidence="2">NS-1</strain>
    </source>
</reference>
<sequence length="246" mass="28414">MYIDFHCHTKLSKKFEFELNSFNKVITVARKKGLDAIVLTEHFHTINFFNIYNTLDKAYEYKHDYYDLGSFKVFCGMEVDIRESGHILIIGRKEDVLDIRGLFSKNISEADYPALKYLLDEADKRKMIKIGAHPAKKSHYLMDMDTDLLKRLDGLGLNGKDLKNRDKVTRLSNKIDIPLIAGSDTHHILHMGTVKNHFYSEYEKIADLKIAIQNREFETIITKGARLKACIGQLVKKMAKTLKEAQ</sequence>
<organism evidence="2 3">
    <name type="scientific">Iocasia fonsfrigidae</name>
    <dbReference type="NCBI Taxonomy" id="2682810"/>
    <lineage>
        <taxon>Bacteria</taxon>
        <taxon>Bacillati</taxon>
        <taxon>Bacillota</taxon>
        <taxon>Clostridia</taxon>
        <taxon>Halanaerobiales</taxon>
        <taxon>Halanaerobiaceae</taxon>
        <taxon>Iocasia</taxon>
    </lineage>
</organism>
<dbReference type="EMBL" id="CP046640">
    <property type="protein sequence ID" value="QTL97382.1"/>
    <property type="molecule type" value="Genomic_DNA"/>
</dbReference>
<dbReference type="SUPFAM" id="SSF89550">
    <property type="entry name" value="PHP domain-like"/>
    <property type="match status" value="1"/>
</dbReference>
<name>A0A8A7KHM9_9FIRM</name>
<evidence type="ECO:0000259" key="1">
    <source>
        <dbReference type="SMART" id="SM00481"/>
    </source>
</evidence>
<accession>A0A8A7KHM9</accession>
<keyword evidence="3" id="KW-1185">Reference proteome</keyword>
<feature type="domain" description="Polymerase/histidinol phosphatase N-terminal" evidence="1">
    <location>
        <begin position="3"/>
        <end position="83"/>
    </location>
</feature>